<dbReference type="OrthoDB" id="9811523at2"/>
<dbReference type="PROSITE" id="PS51186">
    <property type="entry name" value="GNAT"/>
    <property type="match status" value="1"/>
</dbReference>
<organism evidence="5 6">
    <name type="scientific">Cnuella takakiae</name>
    <dbReference type="NCBI Taxonomy" id="1302690"/>
    <lineage>
        <taxon>Bacteria</taxon>
        <taxon>Pseudomonadati</taxon>
        <taxon>Bacteroidota</taxon>
        <taxon>Chitinophagia</taxon>
        <taxon>Chitinophagales</taxon>
        <taxon>Chitinophagaceae</taxon>
        <taxon>Cnuella</taxon>
    </lineage>
</organism>
<evidence type="ECO:0000259" key="4">
    <source>
        <dbReference type="PROSITE" id="PS51186"/>
    </source>
</evidence>
<dbReference type="STRING" id="1302690.BUE76_16615"/>
<dbReference type="Pfam" id="PF13302">
    <property type="entry name" value="Acetyltransf_3"/>
    <property type="match status" value="1"/>
</dbReference>
<dbReference type="EMBL" id="FQUO01000007">
    <property type="protein sequence ID" value="SHF37158.1"/>
    <property type="molecule type" value="Genomic_DNA"/>
</dbReference>
<dbReference type="Gene3D" id="3.40.630.30">
    <property type="match status" value="1"/>
</dbReference>
<evidence type="ECO:0000256" key="3">
    <source>
        <dbReference type="ARBA" id="ARBA00038502"/>
    </source>
</evidence>
<name>A0A1M5B3X9_9BACT</name>
<feature type="domain" description="N-acetyltransferase" evidence="4">
    <location>
        <begin position="18"/>
        <end position="169"/>
    </location>
</feature>
<reference evidence="5 6" key="1">
    <citation type="submission" date="2016-11" db="EMBL/GenBank/DDBJ databases">
        <authorList>
            <person name="Jaros S."/>
            <person name="Januszkiewicz K."/>
            <person name="Wedrychowicz H."/>
        </authorList>
    </citation>
    <scope>NUCLEOTIDE SEQUENCE [LARGE SCALE GENOMIC DNA]</scope>
    <source>
        <strain evidence="5 6">DSM 26897</strain>
    </source>
</reference>
<dbReference type="AlphaFoldDB" id="A0A1M5B3X9"/>
<keyword evidence="2" id="KW-0012">Acyltransferase</keyword>
<evidence type="ECO:0000256" key="2">
    <source>
        <dbReference type="ARBA" id="ARBA00023315"/>
    </source>
</evidence>
<dbReference type="RefSeq" id="WP_073042893.1">
    <property type="nucleotide sequence ID" value="NZ_FQUO01000007.1"/>
</dbReference>
<protein>
    <submittedName>
        <fullName evidence="5">Ribosomal-protein-alanine N-acetyltransferase</fullName>
    </submittedName>
</protein>
<evidence type="ECO:0000313" key="6">
    <source>
        <dbReference type="Proteomes" id="UP000184368"/>
    </source>
</evidence>
<gene>
    <name evidence="5" type="ORF">SAMN05444008_107128</name>
</gene>
<dbReference type="Proteomes" id="UP000184368">
    <property type="component" value="Unassembled WGS sequence"/>
</dbReference>
<accession>A0A1M5B3X9</accession>
<dbReference type="SUPFAM" id="SSF55729">
    <property type="entry name" value="Acyl-CoA N-acyltransferases (Nat)"/>
    <property type="match status" value="1"/>
</dbReference>
<dbReference type="PANTHER" id="PTHR43792">
    <property type="entry name" value="GNAT FAMILY, PUTATIVE (AFU_ORTHOLOGUE AFUA_3G00765)-RELATED-RELATED"/>
    <property type="match status" value="1"/>
</dbReference>
<keyword evidence="1 5" id="KW-0808">Transferase</keyword>
<dbReference type="InterPro" id="IPR016181">
    <property type="entry name" value="Acyl_CoA_acyltransferase"/>
</dbReference>
<evidence type="ECO:0000313" key="5">
    <source>
        <dbReference type="EMBL" id="SHF37158.1"/>
    </source>
</evidence>
<comment type="similarity">
    <text evidence="3">Belongs to the acetyltransferase family. RimJ subfamily.</text>
</comment>
<evidence type="ECO:0000256" key="1">
    <source>
        <dbReference type="ARBA" id="ARBA00022679"/>
    </source>
</evidence>
<keyword evidence="6" id="KW-1185">Reference proteome</keyword>
<dbReference type="InterPro" id="IPR051531">
    <property type="entry name" value="N-acetyltransferase"/>
</dbReference>
<proteinExistence type="inferred from homology"/>
<dbReference type="GO" id="GO:0016747">
    <property type="term" value="F:acyltransferase activity, transferring groups other than amino-acyl groups"/>
    <property type="evidence" value="ECO:0007669"/>
    <property type="project" value="InterPro"/>
</dbReference>
<sequence length="181" mass="21810">MDTHRFSIEPFTASDQDFVFEGLSHPDVIRYYGVQFHTYEAARLQMEWFEQITREQSGKWWKIISKDQQVRVGAIGMNNYQPQHRCTEIGYWLLPRYWKQGILREVMPVFLHHLFRDKMMHRVAASVEVGNDASNKVLRFAGFHYEGMQRECEYKKGKFISLMWYSLLEEEWRQGQMKTEQ</sequence>
<dbReference type="PANTHER" id="PTHR43792:SF8">
    <property type="entry name" value="[RIBOSOMAL PROTEIN US5]-ALANINE N-ACETYLTRANSFERASE"/>
    <property type="match status" value="1"/>
</dbReference>
<dbReference type="InterPro" id="IPR000182">
    <property type="entry name" value="GNAT_dom"/>
</dbReference>